<dbReference type="Pfam" id="PF01083">
    <property type="entry name" value="Cutinase"/>
    <property type="match status" value="1"/>
</dbReference>
<dbReference type="InterPro" id="IPR029058">
    <property type="entry name" value="AB_hydrolase_fold"/>
</dbReference>
<organism evidence="6 7">
    <name type="scientific">Mycolicibacter heraklionensis</name>
    <dbReference type="NCBI Taxonomy" id="512402"/>
    <lineage>
        <taxon>Bacteria</taxon>
        <taxon>Bacillati</taxon>
        <taxon>Actinomycetota</taxon>
        <taxon>Actinomycetes</taxon>
        <taxon>Mycobacteriales</taxon>
        <taxon>Mycobacteriaceae</taxon>
        <taxon>Mycolicibacter</taxon>
    </lineage>
</organism>
<keyword evidence="2" id="KW-0719">Serine esterase</keyword>
<comment type="similarity">
    <text evidence="1">Belongs to the cutinase family.</text>
</comment>
<protein>
    <submittedName>
        <fullName evidence="6">Cutinase</fullName>
    </submittedName>
</protein>
<proteinExistence type="inferred from homology"/>
<evidence type="ECO:0000256" key="1">
    <source>
        <dbReference type="ARBA" id="ARBA00007534"/>
    </source>
</evidence>
<evidence type="ECO:0000313" key="7">
    <source>
        <dbReference type="Proteomes" id="UP000036464"/>
    </source>
</evidence>
<dbReference type="Proteomes" id="UP000036464">
    <property type="component" value="Unassembled WGS sequence"/>
</dbReference>
<feature type="chain" id="PRO_5045283870" evidence="5">
    <location>
        <begin position="37"/>
        <end position="236"/>
    </location>
</feature>
<dbReference type="SUPFAM" id="SSF53474">
    <property type="entry name" value="alpha/beta-Hydrolases"/>
    <property type="match status" value="1"/>
</dbReference>
<sequence length="236" mass="24699">MHTTRFLCHHVPVNPRRILRSLGVVLALTWLLHSTAAIPAPASAEPCPDVQVLFARGTGEEAGLGETGQAFVNSLRARLPDRPVDVYAIDYPATNDWPTGIEGIRDATAHIEATAANCPKTKMVLGGFSQGAAVMGFSTANAIPDGVEGVDIPRPMPPEVADHVAAVVLFGTPNDRAMNFLGQPPLAIGPAYTAKTIQLCAPEDPVCSEGLNFSAHAPGAYDGIADEGAAYAANRL</sequence>
<evidence type="ECO:0000256" key="2">
    <source>
        <dbReference type="ARBA" id="ARBA00022487"/>
    </source>
</evidence>
<keyword evidence="7" id="KW-1185">Reference proteome</keyword>
<accession>A0ABR5FEY9</accession>
<keyword evidence="4" id="KW-1015">Disulfide bond</keyword>
<dbReference type="PANTHER" id="PTHR33630:SF9">
    <property type="entry name" value="CUTINASE 4"/>
    <property type="match status" value="1"/>
</dbReference>
<gene>
    <name evidence="6" type="ORF">ABW16_12455</name>
</gene>
<evidence type="ECO:0000313" key="6">
    <source>
        <dbReference type="EMBL" id="KLO28588.1"/>
    </source>
</evidence>
<comment type="caution">
    <text evidence="6">The sequence shown here is derived from an EMBL/GenBank/DDBJ whole genome shotgun (WGS) entry which is preliminary data.</text>
</comment>
<keyword evidence="5" id="KW-0732">Signal</keyword>
<dbReference type="Gene3D" id="3.40.50.1820">
    <property type="entry name" value="alpha/beta hydrolase"/>
    <property type="match status" value="1"/>
</dbReference>
<evidence type="ECO:0000256" key="3">
    <source>
        <dbReference type="ARBA" id="ARBA00022801"/>
    </source>
</evidence>
<name>A0ABR5FEY9_9MYCO</name>
<dbReference type="EMBL" id="LDPO01000009">
    <property type="protein sequence ID" value="KLO28588.1"/>
    <property type="molecule type" value="Genomic_DNA"/>
</dbReference>
<evidence type="ECO:0000256" key="4">
    <source>
        <dbReference type="ARBA" id="ARBA00023157"/>
    </source>
</evidence>
<dbReference type="PANTHER" id="PTHR33630">
    <property type="entry name" value="CUTINASE RV1984C-RELATED-RELATED"/>
    <property type="match status" value="1"/>
</dbReference>
<feature type="signal peptide" evidence="5">
    <location>
        <begin position="1"/>
        <end position="36"/>
    </location>
</feature>
<reference evidence="6 7" key="1">
    <citation type="submission" date="2015-05" db="EMBL/GenBank/DDBJ databases">
        <title>Genome sequence of Mycobacterium heraklionense Davo strain.</title>
        <authorList>
            <person name="Greninger A.L."/>
            <person name="Cunningham G."/>
            <person name="Miller S."/>
        </authorList>
    </citation>
    <scope>NUCLEOTIDE SEQUENCE [LARGE SCALE GENOMIC DNA]</scope>
    <source>
        <strain evidence="6 7">Davo</strain>
    </source>
</reference>
<dbReference type="SMART" id="SM01110">
    <property type="entry name" value="Cutinase"/>
    <property type="match status" value="1"/>
</dbReference>
<evidence type="ECO:0000256" key="5">
    <source>
        <dbReference type="SAM" id="SignalP"/>
    </source>
</evidence>
<dbReference type="InterPro" id="IPR000675">
    <property type="entry name" value="Cutinase/axe"/>
</dbReference>
<keyword evidence="3" id="KW-0378">Hydrolase</keyword>